<name>A0A7J8HCF8_MOLMO</name>
<comment type="caution">
    <text evidence="2">The sequence shown here is derived from an EMBL/GenBank/DDBJ whole genome shotgun (WGS) entry which is preliminary data.</text>
</comment>
<reference evidence="2 3" key="1">
    <citation type="journal article" date="2020" name="Nature">
        <title>Six reference-quality genomes reveal evolution of bat adaptations.</title>
        <authorList>
            <person name="Jebb D."/>
            <person name="Huang Z."/>
            <person name="Pippel M."/>
            <person name="Hughes G.M."/>
            <person name="Lavrichenko K."/>
            <person name="Devanna P."/>
            <person name="Winkler S."/>
            <person name="Jermiin L.S."/>
            <person name="Skirmuntt E.C."/>
            <person name="Katzourakis A."/>
            <person name="Burkitt-Gray L."/>
            <person name="Ray D.A."/>
            <person name="Sullivan K.A.M."/>
            <person name="Roscito J.G."/>
            <person name="Kirilenko B.M."/>
            <person name="Davalos L.M."/>
            <person name="Corthals A.P."/>
            <person name="Power M.L."/>
            <person name="Jones G."/>
            <person name="Ransome R.D."/>
            <person name="Dechmann D.K.N."/>
            <person name="Locatelli A.G."/>
            <person name="Puechmaille S.J."/>
            <person name="Fedrigo O."/>
            <person name="Jarvis E.D."/>
            <person name="Hiller M."/>
            <person name="Vernes S.C."/>
            <person name="Myers E.W."/>
            <person name="Teeling E.C."/>
        </authorList>
    </citation>
    <scope>NUCLEOTIDE SEQUENCE [LARGE SCALE GENOMIC DNA]</scope>
    <source>
        <strain evidence="2">MMolMol1</strain>
        <tissue evidence="2">Muscle</tissue>
    </source>
</reference>
<evidence type="ECO:0000256" key="1">
    <source>
        <dbReference type="SAM" id="SignalP"/>
    </source>
</evidence>
<dbReference type="Proteomes" id="UP000550707">
    <property type="component" value="Unassembled WGS sequence"/>
</dbReference>
<evidence type="ECO:0000313" key="3">
    <source>
        <dbReference type="Proteomes" id="UP000550707"/>
    </source>
</evidence>
<sequence>MLGHQTTFFLIKHLFLAPKCVDFVMPCFTSTGVQPQVVCAGLCLRLENVYSKLYWSLINEFISLCVCLLEFAVSLYMVFIEVRGSLDSKECTLSGFDSYPLCNHHCYYQKAVLLLENLPWR</sequence>
<feature type="chain" id="PRO_5029495981" evidence="1">
    <location>
        <begin position="23"/>
        <end position="121"/>
    </location>
</feature>
<accession>A0A7J8HCF8</accession>
<dbReference type="AlphaFoldDB" id="A0A7J8HCF8"/>
<protein>
    <submittedName>
        <fullName evidence="2">Uncharacterized protein</fullName>
    </submittedName>
</protein>
<dbReference type="InParanoid" id="A0A7J8HCF8"/>
<keyword evidence="1" id="KW-0732">Signal</keyword>
<proteinExistence type="predicted"/>
<organism evidence="2 3">
    <name type="scientific">Molossus molossus</name>
    <name type="common">Pallas' mastiff bat</name>
    <name type="synonym">Vespertilio molossus</name>
    <dbReference type="NCBI Taxonomy" id="27622"/>
    <lineage>
        <taxon>Eukaryota</taxon>
        <taxon>Metazoa</taxon>
        <taxon>Chordata</taxon>
        <taxon>Craniata</taxon>
        <taxon>Vertebrata</taxon>
        <taxon>Euteleostomi</taxon>
        <taxon>Mammalia</taxon>
        <taxon>Eutheria</taxon>
        <taxon>Laurasiatheria</taxon>
        <taxon>Chiroptera</taxon>
        <taxon>Yangochiroptera</taxon>
        <taxon>Molossidae</taxon>
        <taxon>Molossus</taxon>
    </lineage>
</organism>
<evidence type="ECO:0000313" key="2">
    <source>
        <dbReference type="EMBL" id="KAF6469721.1"/>
    </source>
</evidence>
<gene>
    <name evidence="2" type="ORF">HJG59_011098</name>
</gene>
<keyword evidence="3" id="KW-1185">Reference proteome</keyword>
<dbReference type="EMBL" id="JACASF010000007">
    <property type="protein sequence ID" value="KAF6469721.1"/>
    <property type="molecule type" value="Genomic_DNA"/>
</dbReference>
<feature type="signal peptide" evidence="1">
    <location>
        <begin position="1"/>
        <end position="22"/>
    </location>
</feature>